<keyword evidence="3 12" id="KW-0645">Protease</keyword>
<dbReference type="Proteomes" id="UP000267517">
    <property type="component" value="Chromosome I"/>
</dbReference>
<dbReference type="InterPro" id="IPR007863">
    <property type="entry name" value="Peptidase_M16_C"/>
</dbReference>
<dbReference type="InterPro" id="IPR001431">
    <property type="entry name" value="Pept_M16_Zn_BS"/>
</dbReference>
<dbReference type="PANTHER" id="PTHR43690:SF34">
    <property type="entry name" value="ZINC PROTEASE PQQL-LIKE"/>
    <property type="match status" value="1"/>
</dbReference>
<keyword evidence="9" id="KW-0732">Signal</keyword>
<dbReference type="Pfam" id="PF05193">
    <property type="entry name" value="Peptidase_M16_C"/>
    <property type="match status" value="2"/>
</dbReference>
<evidence type="ECO:0000313" key="13">
    <source>
        <dbReference type="Proteomes" id="UP000267517"/>
    </source>
</evidence>
<evidence type="ECO:0000256" key="5">
    <source>
        <dbReference type="ARBA" id="ARBA00022801"/>
    </source>
</evidence>
<name>A0A250KHT3_9BACT</name>
<dbReference type="PROSITE" id="PS00143">
    <property type="entry name" value="INSULINASE"/>
    <property type="match status" value="1"/>
</dbReference>
<dbReference type="InterPro" id="IPR011765">
    <property type="entry name" value="Pept_M16_N"/>
</dbReference>
<sequence length="940" mass="107530">MLINKRIINALVLLLLVTGAMAQNVTTDNSFRMGKLKNGMTYYIRHNAKEKGIADFYIAQRVGSILEEPNQRGLAHFLEHMAFNGSKNFKNTASSPSIVHWCEAHGIKFGTNLNAYTSVDETVYNVSSVPVKHESTIDSTLLILHDWSHYLDLEDKEIDKERGVIHEEWRTRRAGMASQRMLEEALPIIYRGTKYEDCLPIGKMEIVDNFPYKALRDYYHKWYRPDLQAIIVVGDIDVDKMEQKIQSVFSAIPMPENATHREYFPVSDNDKMIVASLKDSEQPIMLVTLYMKREATPDAEKSTVKYQRDGYVDDLLSYMIGERLNEMQDKNPKPCLSASARLGQFLISRTKDAFVLSFGARQEDVKGSFDAAVGTIEQIRQHGFTPSELTRAKAFRQKVIDRQYNERNDRRNSYYVRRAKQNFFDNEPITTEAYDKQLDDQFFNEVTLNEVNAAMREAITNKNQVLVIYSPDKAGVNVPSDAQFEQMVLDAQAKTYPKYVEKKLDDKLIETLPKKGRIKSEKAGLHGTTEITLSNGVKVFFKKTDYQKDAVTLNFFAEGGSSLYPVKDLINTQFISAAVKEGGVGRFSATELNKFLAGKTVRINAGVGNETQSISGNSSIKDIRTLFELTYLYFTNLRRDDQAFQSEVNRMRSFLTNREASPNVSYNDSIATIVYGNSPRVQPLKAASLDKVSYDRVLEIYKERFSNASNFKMIIMGNIDIAQLRPLLEQYIASLPSTGKKETFAKTYPDVRNCNETHRFEKKMKTPLARVTVFYTWDEPYTAKADLELDIFKRVLSIAYTDSIREEKGGVYGVKLQQSLNATSNPHAMLKIAFDTDPDKYNMVMPIITKQIEHIANKGPEAVSLQKVKEYLLKQYDQSSVTNDYWLYVIYNQLRHGVDFDKDYKTIVRNITAADIQRIAQNLIKSNRRIEVTMQSEKEK</sequence>
<dbReference type="EMBL" id="AP018049">
    <property type="protein sequence ID" value="BBA29152.1"/>
    <property type="molecule type" value="Genomic_DNA"/>
</dbReference>
<comment type="similarity">
    <text evidence="2 8">Belongs to the peptidase M16 family.</text>
</comment>
<accession>A0A250KHT3</accession>
<feature type="domain" description="Peptidase M16 C-terminal" evidence="11">
    <location>
        <begin position="210"/>
        <end position="394"/>
    </location>
</feature>
<keyword evidence="7" id="KW-0482">Metalloprotease</keyword>
<comment type="cofactor">
    <cofactor evidence="1">
        <name>Zn(2+)</name>
        <dbReference type="ChEBI" id="CHEBI:29105"/>
    </cofactor>
</comment>
<feature type="domain" description="Peptidase M16 N-terminal" evidence="10">
    <location>
        <begin position="61"/>
        <end position="186"/>
    </location>
</feature>
<dbReference type="GO" id="GO:0004222">
    <property type="term" value="F:metalloendopeptidase activity"/>
    <property type="evidence" value="ECO:0007669"/>
    <property type="project" value="InterPro"/>
</dbReference>
<dbReference type="InterPro" id="IPR050626">
    <property type="entry name" value="Peptidase_M16"/>
</dbReference>
<evidence type="ECO:0000256" key="1">
    <source>
        <dbReference type="ARBA" id="ARBA00001947"/>
    </source>
</evidence>
<keyword evidence="4" id="KW-0479">Metal-binding</keyword>
<feature type="chain" id="PRO_5012987580" evidence="9">
    <location>
        <begin position="23"/>
        <end position="940"/>
    </location>
</feature>
<evidence type="ECO:0000313" key="12">
    <source>
        <dbReference type="EMBL" id="BBA29152.1"/>
    </source>
</evidence>
<feature type="domain" description="Peptidase M16 C-terminal" evidence="11">
    <location>
        <begin position="691"/>
        <end position="870"/>
    </location>
</feature>
<evidence type="ECO:0000259" key="11">
    <source>
        <dbReference type="Pfam" id="PF05193"/>
    </source>
</evidence>
<evidence type="ECO:0000256" key="8">
    <source>
        <dbReference type="RuleBase" id="RU004447"/>
    </source>
</evidence>
<evidence type="ECO:0000256" key="6">
    <source>
        <dbReference type="ARBA" id="ARBA00022833"/>
    </source>
</evidence>
<feature type="signal peptide" evidence="9">
    <location>
        <begin position="1"/>
        <end position="22"/>
    </location>
</feature>
<protein>
    <submittedName>
        <fullName evidence="12">Zinc protease</fullName>
    </submittedName>
</protein>
<evidence type="ECO:0000256" key="2">
    <source>
        <dbReference type="ARBA" id="ARBA00007261"/>
    </source>
</evidence>
<dbReference type="GO" id="GO:0046872">
    <property type="term" value="F:metal ion binding"/>
    <property type="evidence" value="ECO:0007669"/>
    <property type="project" value="UniProtKB-KW"/>
</dbReference>
<evidence type="ECO:0000256" key="4">
    <source>
        <dbReference type="ARBA" id="ARBA00022723"/>
    </source>
</evidence>
<organism evidence="12 13">
    <name type="scientific">Prevotella melaninogenica</name>
    <dbReference type="NCBI Taxonomy" id="28132"/>
    <lineage>
        <taxon>Bacteria</taxon>
        <taxon>Pseudomonadati</taxon>
        <taxon>Bacteroidota</taxon>
        <taxon>Bacteroidia</taxon>
        <taxon>Bacteroidales</taxon>
        <taxon>Prevotellaceae</taxon>
        <taxon>Prevotella</taxon>
    </lineage>
</organism>
<keyword evidence="6" id="KW-0862">Zinc</keyword>
<dbReference type="OrthoDB" id="9811314at2"/>
<gene>
    <name evidence="12" type="ORF">PMEL1_01076</name>
</gene>
<dbReference type="PANTHER" id="PTHR43690">
    <property type="entry name" value="NARDILYSIN"/>
    <property type="match status" value="1"/>
</dbReference>
<dbReference type="GO" id="GO:0006508">
    <property type="term" value="P:proteolysis"/>
    <property type="evidence" value="ECO:0007669"/>
    <property type="project" value="UniProtKB-KW"/>
</dbReference>
<evidence type="ECO:0000256" key="9">
    <source>
        <dbReference type="SAM" id="SignalP"/>
    </source>
</evidence>
<dbReference type="AlphaFoldDB" id="A0A250KHT3"/>
<reference evidence="12 13" key="1">
    <citation type="submission" date="2017-05" db="EMBL/GenBank/DDBJ databases">
        <title>whole genome sequence of Prevotella melaninogenica GAI 07411.</title>
        <authorList>
            <person name="Kondo Y."/>
            <person name="Hoshino T."/>
        </authorList>
    </citation>
    <scope>NUCLEOTIDE SEQUENCE [LARGE SCALE GENOMIC DNA]</scope>
    <source>
        <strain evidence="12 13">GAI 07411</strain>
    </source>
</reference>
<evidence type="ECO:0000256" key="7">
    <source>
        <dbReference type="ARBA" id="ARBA00023049"/>
    </source>
</evidence>
<dbReference type="SUPFAM" id="SSF63411">
    <property type="entry name" value="LuxS/MPP-like metallohydrolase"/>
    <property type="match status" value="4"/>
</dbReference>
<proteinExistence type="inferred from homology"/>
<evidence type="ECO:0000256" key="3">
    <source>
        <dbReference type="ARBA" id="ARBA00022670"/>
    </source>
</evidence>
<dbReference type="RefSeq" id="WP_120174291.1">
    <property type="nucleotide sequence ID" value="NZ_AP018049.1"/>
</dbReference>
<keyword evidence="5" id="KW-0378">Hydrolase</keyword>
<dbReference type="InterPro" id="IPR011249">
    <property type="entry name" value="Metalloenz_LuxS/M16"/>
</dbReference>
<dbReference type="Gene3D" id="3.30.830.10">
    <property type="entry name" value="Metalloenzyme, LuxS/M16 peptidase-like"/>
    <property type="match status" value="4"/>
</dbReference>
<evidence type="ECO:0000259" key="10">
    <source>
        <dbReference type="Pfam" id="PF00675"/>
    </source>
</evidence>
<dbReference type="Pfam" id="PF00675">
    <property type="entry name" value="Peptidase_M16"/>
    <property type="match status" value="1"/>
</dbReference>